<dbReference type="Pfam" id="PF01379">
    <property type="entry name" value="Porphobil_deam"/>
    <property type="match status" value="1"/>
</dbReference>
<keyword evidence="6 8" id="KW-0627">Porphyrin biosynthesis</keyword>
<evidence type="ECO:0000313" key="11">
    <source>
        <dbReference type="EMBL" id="MDQ0535454.1"/>
    </source>
</evidence>
<dbReference type="RefSeq" id="WP_209986363.1">
    <property type="nucleotide sequence ID" value="NZ_JAGINO010000018.1"/>
</dbReference>
<dbReference type="InterPro" id="IPR022417">
    <property type="entry name" value="Porphobilin_deaminase_N"/>
</dbReference>
<name>A0ABU0MQF2_9PROT</name>
<accession>A0ABU0MQF2</accession>
<feature type="modified residue" description="S-(dipyrrolylmethanemethyl)cysteine" evidence="8">
    <location>
        <position position="246"/>
    </location>
</feature>
<proteinExistence type="inferred from homology"/>
<keyword evidence="12" id="KW-1185">Reference proteome</keyword>
<evidence type="ECO:0000256" key="1">
    <source>
        <dbReference type="ARBA" id="ARBA00002869"/>
    </source>
</evidence>
<dbReference type="Gene3D" id="3.30.160.40">
    <property type="entry name" value="Porphobilinogen deaminase, C-terminal domain"/>
    <property type="match status" value="1"/>
</dbReference>
<reference evidence="11 12" key="1">
    <citation type="submission" date="2023-07" db="EMBL/GenBank/DDBJ databases">
        <title>Genomic Encyclopedia of Type Strains, Phase IV (KMG-IV): sequencing the most valuable type-strain genomes for metagenomic binning, comparative biology and taxonomic classification.</title>
        <authorList>
            <person name="Goeker M."/>
        </authorList>
    </citation>
    <scope>NUCLEOTIDE SEQUENCE [LARGE SCALE GENOMIC DNA]</scope>
    <source>
        <strain evidence="11 12">DSM 19922</strain>
    </source>
</reference>
<evidence type="ECO:0000256" key="4">
    <source>
        <dbReference type="ARBA" id="ARBA00011245"/>
    </source>
</evidence>
<comment type="catalytic activity">
    <reaction evidence="7 8">
        <text>4 porphobilinogen + H2O = hydroxymethylbilane + 4 NH4(+)</text>
        <dbReference type="Rhea" id="RHEA:13185"/>
        <dbReference type="ChEBI" id="CHEBI:15377"/>
        <dbReference type="ChEBI" id="CHEBI:28938"/>
        <dbReference type="ChEBI" id="CHEBI:57845"/>
        <dbReference type="ChEBI" id="CHEBI:58126"/>
        <dbReference type="EC" id="2.5.1.61"/>
    </reaction>
</comment>
<comment type="pathway">
    <text evidence="2">Porphyrin-containing compound metabolism; protoporphyrin-IX biosynthesis; coproporphyrinogen-III from 5-aminolevulinate: step 2/4.</text>
</comment>
<dbReference type="GO" id="GO:0004418">
    <property type="term" value="F:hydroxymethylbilane synthase activity"/>
    <property type="evidence" value="ECO:0007669"/>
    <property type="project" value="UniProtKB-EC"/>
</dbReference>
<evidence type="ECO:0000256" key="3">
    <source>
        <dbReference type="ARBA" id="ARBA00005638"/>
    </source>
</evidence>
<comment type="similarity">
    <text evidence="3 8">Belongs to the HMBS family.</text>
</comment>
<organism evidence="11 12">
    <name type="scientific">Azospirillum picis</name>
    <dbReference type="NCBI Taxonomy" id="488438"/>
    <lineage>
        <taxon>Bacteria</taxon>
        <taxon>Pseudomonadati</taxon>
        <taxon>Pseudomonadota</taxon>
        <taxon>Alphaproteobacteria</taxon>
        <taxon>Rhodospirillales</taxon>
        <taxon>Azospirillaceae</taxon>
        <taxon>Azospirillum</taxon>
    </lineage>
</organism>
<evidence type="ECO:0000256" key="6">
    <source>
        <dbReference type="ARBA" id="ARBA00023244"/>
    </source>
</evidence>
<comment type="caution">
    <text evidence="11">The sequence shown here is derived from an EMBL/GenBank/DDBJ whole genome shotgun (WGS) entry which is preliminary data.</text>
</comment>
<evidence type="ECO:0000256" key="2">
    <source>
        <dbReference type="ARBA" id="ARBA00004735"/>
    </source>
</evidence>
<comment type="subunit">
    <text evidence="4 8">Monomer.</text>
</comment>
<dbReference type="PANTHER" id="PTHR11557:SF0">
    <property type="entry name" value="PORPHOBILINOGEN DEAMINASE"/>
    <property type="match status" value="1"/>
</dbReference>
<comment type="miscellaneous">
    <text evidence="8">The porphobilinogen subunits are added to the dipyrromethane group.</text>
</comment>
<evidence type="ECO:0000256" key="8">
    <source>
        <dbReference type="HAMAP-Rule" id="MF_00260"/>
    </source>
</evidence>
<dbReference type="PIRSF" id="PIRSF001438">
    <property type="entry name" value="4pyrrol_synth_OHMeBilane_synth"/>
    <property type="match status" value="1"/>
</dbReference>
<evidence type="ECO:0000259" key="9">
    <source>
        <dbReference type="Pfam" id="PF01379"/>
    </source>
</evidence>
<dbReference type="InterPro" id="IPR022419">
    <property type="entry name" value="Porphobilin_deaminase_cofac_BS"/>
</dbReference>
<dbReference type="Proteomes" id="UP001244552">
    <property type="component" value="Unassembled WGS sequence"/>
</dbReference>
<dbReference type="HAMAP" id="MF_00260">
    <property type="entry name" value="Porphobil_deam"/>
    <property type="match status" value="1"/>
</dbReference>
<dbReference type="InterPro" id="IPR022418">
    <property type="entry name" value="Porphobilinogen_deaminase_C"/>
</dbReference>
<sequence length="312" mass="32976">MTTHPLRIGTRGSPLALAQAHETRDRLIAAHPHLAAPGAIEIVVFKTTGDRILDRTLAEAGGKGLFTKELEEALFDGRADLAVHSMKDVPTALPDGLEIATLLPREDPRDAFFARTGSGLADLPPGAVVGTAGLRRQAQVLELRPDLTVVPLRGNVQTRLSKLDAGEVDATLLALAGLRRLGLTDRITAVLEPETMLPAVAQGAIGIEIRSADDATRALLAPLNCDETMVRVTAERALLAALDGSCRTPIAALATLDGDALHLRAKVLSHDGRSIFRTERRGTAAEAESLGTDAGEEIRALLPPGFFTAPPH</sequence>
<dbReference type="SUPFAM" id="SSF54782">
    <property type="entry name" value="Porphobilinogen deaminase (hydroxymethylbilane synthase), C-terminal domain"/>
    <property type="match status" value="1"/>
</dbReference>
<dbReference type="PRINTS" id="PR00151">
    <property type="entry name" value="PORPHBDMNASE"/>
</dbReference>
<protein>
    <recommendedName>
        <fullName evidence="8">Porphobilinogen deaminase</fullName>
        <shortName evidence="8">PBG</shortName>
        <ecNumber evidence="8">2.5.1.61</ecNumber>
    </recommendedName>
    <alternativeName>
        <fullName evidence="8">Hydroxymethylbilane synthase</fullName>
        <shortName evidence="8">HMBS</shortName>
    </alternativeName>
    <alternativeName>
        <fullName evidence="8">Pre-uroporphyrinogen synthase</fullName>
    </alternativeName>
</protein>
<keyword evidence="5 8" id="KW-0808">Transferase</keyword>
<evidence type="ECO:0000259" key="10">
    <source>
        <dbReference type="Pfam" id="PF03900"/>
    </source>
</evidence>
<dbReference type="Gene3D" id="3.40.190.10">
    <property type="entry name" value="Periplasmic binding protein-like II"/>
    <property type="match status" value="2"/>
</dbReference>
<feature type="domain" description="Porphobilinogen deaminase N-terminal" evidence="9">
    <location>
        <begin position="6"/>
        <end position="217"/>
    </location>
</feature>
<dbReference type="InterPro" id="IPR000860">
    <property type="entry name" value="HemC"/>
</dbReference>
<feature type="domain" description="Porphobilinogen deaminase C-terminal" evidence="10">
    <location>
        <begin position="231"/>
        <end position="299"/>
    </location>
</feature>
<evidence type="ECO:0000256" key="5">
    <source>
        <dbReference type="ARBA" id="ARBA00022679"/>
    </source>
</evidence>
<evidence type="ECO:0000313" key="12">
    <source>
        <dbReference type="Proteomes" id="UP001244552"/>
    </source>
</evidence>
<evidence type="ECO:0000256" key="7">
    <source>
        <dbReference type="ARBA" id="ARBA00048169"/>
    </source>
</evidence>
<comment type="function">
    <text evidence="1 8">Tetrapolymerization of the monopyrrole PBG into the hydroxymethylbilane pre-uroporphyrinogen in several discrete steps.</text>
</comment>
<dbReference type="PROSITE" id="PS00533">
    <property type="entry name" value="PORPHOBILINOGEN_DEAM"/>
    <property type="match status" value="1"/>
</dbReference>
<dbReference type="PANTHER" id="PTHR11557">
    <property type="entry name" value="PORPHOBILINOGEN DEAMINASE"/>
    <property type="match status" value="1"/>
</dbReference>
<dbReference type="InterPro" id="IPR036803">
    <property type="entry name" value="Porphobilinogen_deaminase_C_sf"/>
</dbReference>
<dbReference type="SUPFAM" id="SSF53850">
    <property type="entry name" value="Periplasmic binding protein-like II"/>
    <property type="match status" value="1"/>
</dbReference>
<gene>
    <name evidence="8" type="primary">hemC</name>
    <name evidence="11" type="ORF">QO018_004336</name>
</gene>
<comment type="cofactor">
    <cofactor evidence="8">
        <name>dipyrromethane</name>
        <dbReference type="ChEBI" id="CHEBI:60342"/>
    </cofactor>
    <text evidence="8">Binds 1 dipyrromethane group covalently.</text>
</comment>
<dbReference type="EC" id="2.5.1.61" evidence="8"/>
<dbReference type="Pfam" id="PF03900">
    <property type="entry name" value="Porphobil_deamC"/>
    <property type="match status" value="1"/>
</dbReference>
<dbReference type="EMBL" id="JAUSVU010000018">
    <property type="protein sequence ID" value="MDQ0535454.1"/>
    <property type="molecule type" value="Genomic_DNA"/>
</dbReference>
<dbReference type="NCBIfam" id="TIGR00212">
    <property type="entry name" value="hemC"/>
    <property type="match status" value="1"/>
</dbReference>